<dbReference type="Proteomes" id="UP001215461">
    <property type="component" value="Unassembled WGS sequence"/>
</dbReference>
<dbReference type="EMBL" id="JAANXN010000016">
    <property type="protein sequence ID" value="MDF8371920.1"/>
    <property type="molecule type" value="Genomic_DNA"/>
</dbReference>
<dbReference type="Pfam" id="PF00005">
    <property type="entry name" value="ABC_tran"/>
    <property type="match status" value="1"/>
</dbReference>
<dbReference type="PANTHER" id="PTHR43117:SF4">
    <property type="entry name" value="OSMOPROTECTANT IMPORT ATP-BINDING PROTEIN OSMV"/>
    <property type="match status" value="1"/>
</dbReference>
<evidence type="ECO:0000313" key="8">
    <source>
        <dbReference type="Proteomes" id="UP001215461"/>
    </source>
</evidence>
<keyword evidence="2" id="KW-0813">Transport</keyword>
<keyword evidence="3" id="KW-0547">Nucleotide-binding</keyword>
<dbReference type="InterPro" id="IPR003439">
    <property type="entry name" value="ABC_transporter-like_ATP-bd"/>
</dbReference>
<keyword evidence="4 7" id="KW-0067">ATP-binding</keyword>
<dbReference type="PANTHER" id="PTHR43117">
    <property type="entry name" value="OSMOPROTECTANT IMPORT ATP-BINDING PROTEIN OSMV"/>
    <property type="match status" value="1"/>
</dbReference>
<evidence type="ECO:0000256" key="4">
    <source>
        <dbReference type="ARBA" id="ARBA00022840"/>
    </source>
</evidence>
<protein>
    <recommendedName>
        <fullName evidence="5">ABC-type quaternary amine transporter</fullName>
        <ecNumber evidence="5">7.6.2.9</ecNumber>
    </recommendedName>
</protein>
<accession>A0ABD4XLL0</accession>
<name>A0ABD4XLL0_WEIPA</name>
<dbReference type="InterPro" id="IPR003593">
    <property type="entry name" value="AAA+_ATPase"/>
</dbReference>
<evidence type="ECO:0000313" key="7">
    <source>
        <dbReference type="EMBL" id="MDF8371920.1"/>
    </source>
</evidence>
<evidence type="ECO:0000256" key="1">
    <source>
        <dbReference type="ARBA" id="ARBA00005417"/>
    </source>
</evidence>
<proteinExistence type="inferred from homology"/>
<evidence type="ECO:0000256" key="2">
    <source>
        <dbReference type="ARBA" id="ARBA00022448"/>
    </source>
</evidence>
<dbReference type="FunFam" id="3.40.50.300:FF:000425">
    <property type="entry name" value="Probable ABC transporter, ATP-binding subunit"/>
    <property type="match status" value="1"/>
</dbReference>
<dbReference type="InterPro" id="IPR027417">
    <property type="entry name" value="P-loop_NTPase"/>
</dbReference>
<dbReference type="SMART" id="SM00382">
    <property type="entry name" value="AAA"/>
    <property type="match status" value="1"/>
</dbReference>
<comment type="similarity">
    <text evidence="1">Belongs to the ABC transporter superfamily.</text>
</comment>
<comment type="caution">
    <text evidence="7">The sequence shown here is derived from an EMBL/GenBank/DDBJ whole genome shotgun (WGS) entry which is preliminary data.</text>
</comment>
<gene>
    <name evidence="7" type="ORF">G9403_09840</name>
</gene>
<dbReference type="GO" id="GO:0015418">
    <property type="term" value="F:ABC-type quaternary ammonium compound transporting activity"/>
    <property type="evidence" value="ECO:0007669"/>
    <property type="project" value="UniProtKB-EC"/>
</dbReference>
<sequence length="314" mass="35216">MLNKGVIAMIEFSDVIKTYQEKQVVNKLNLTIASGEFFVLVGPSGSGKTTILKMINRLISQSDGQILIDGVDTNQVDRAKLRKNIGYVLQNIALFPNLTISQNAGILLEAQGIKREKRQTLVNELLDRVGLPHEQYSDRMPSELSGGEQQRVGIVRALITKPSIILMDEPFSALDPLSRKQLQDLILELHKEFKPTILFVTHDMQEALRLGTRIGVLVNGRLQQVGDPNTVINQPANKIVSSLFNNQRVTLISDLKSAGLFHLLKSDQVIQAPHLSETQTIQELAMVLREYHQVIIDQQYFVTADDLLQYISQQ</sequence>
<dbReference type="GO" id="GO:0005524">
    <property type="term" value="F:ATP binding"/>
    <property type="evidence" value="ECO:0007669"/>
    <property type="project" value="UniProtKB-KW"/>
</dbReference>
<dbReference type="PROSITE" id="PS00211">
    <property type="entry name" value="ABC_TRANSPORTER_1"/>
    <property type="match status" value="1"/>
</dbReference>
<dbReference type="AlphaFoldDB" id="A0ABD4XLL0"/>
<evidence type="ECO:0000256" key="3">
    <source>
        <dbReference type="ARBA" id="ARBA00022741"/>
    </source>
</evidence>
<evidence type="ECO:0000256" key="5">
    <source>
        <dbReference type="ARBA" id="ARBA00066388"/>
    </source>
</evidence>
<feature type="domain" description="ABC transporter" evidence="6">
    <location>
        <begin position="10"/>
        <end position="244"/>
    </location>
</feature>
<dbReference type="SUPFAM" id="SSF52540">
    <property type="entry name" value="P-loop containing nucleoside triphosphate hydrolases"/>
    <property type="match status" value="1"/>
</dbReference>
<dbReference type="EC" id="7.6.2.9" evidence="5"/>
<reference evidence="7 8" key="1">
    <citation type="submission" date="2020-03" db="EMBL/GenBank/DDBJ databases">
        <title>Comparative genomics of Weissella paramesenteroides.</title>
        <authorList>
            <person name="Kant R."/>
            <person name="Takala T."/>
            <person name="Saris P."/>
        </authorList>
    </citation>
    <scope>NUCLEOTIDE SEQUENCE [LARGE SCALE GENOMIC DNA]</scope>
    <source>
        <strain evidence="7 8">SJ27-4</strain>
    </source>
</reference>
<dbReference type="PROSITE" id="PS50893">
    <property type="entry name" value="ABC_TRANSPORTER_2"/>
    <property type="match status" value="1"/>
</dbReference>
<dbReference type="InterPro" id="IPR017871">
    <property type="entry name" value="ABC_transporter-like_CS"/>
</dbReference>
<evidence type="ECO:0000259" key="6">
    <source>
        <dbReference type="PROSITE" id="PS50893"/>
    </source>
</evidence>
<organism evidence="7 8">
    <name type="scientific">Weissella paramesenteroides</name>
    <name type="common">Leuconostoc paramesenteroides</name>
    <dbReference type="NCBI Taxonomy" id="1249"/>
    <lineage>
        <taxon>Bacteria</taxon>
        <taxon>Bacillati</taxon>
        <taxon>Bacillota</taxon>
        <taxon>Bacilli</taxon>
        <taxon>Lactobacillales</taxon>
        <taxon>Lactobacillaceae</taxon>
        <taxon>Weissella</taxon>
    </lineage>
</organism>
<dbReference type="Gene3D" id="3.40.50.300">
    <property type="entry name" value="P-loop containing nucleotide triphosphate hydrolases"/>
    <property type="match status" value="1"/>
</dbReference>